<keyword evidence="3" id="KW-1185">Reference proteome</keyword>
<evidence type="ECO:0000313" key="3">
    <source>
        <dbReference type="Proteomes" id="UP000052979"/>
    </source>
</evidence>
<dbReference type="EMBL" id="LBFI01000049">
    <property type="protein sequence ID" value="KKM44993.1"/>
    <property type="molecule type" value="Genomic_DNA"/>
</dbReference>
<evidence type="ECO:0000256" key="1">
    <source>
        <dbReference type="SAM" id="Phobius"/>
    </source>
</evidence>
<dbReference type="GeneID" id="93666452"/>
<sequence length="100" mass="10940">MHIVVKFVARSITGFFVGISVLLVGIVALIAYAFVTGAEVYLPGVIKAWFTRENDMPALNFEPNGIGMVIAIISLALLYVCSTFQQSRRTTNNGASRMRN</sequence>
<keyword evidence="1" id="KW-0812">Transmembrane</keyword>
<protein>
    <submittedName>
        <fullName evidence="2">Uncharacterized protein</fullName>
    </submittedName>
</protein>
<name>A0A0C5BG89_9MICO</name>
<dbReference type="Proteomes" id="UP000052979">
    <property type="component" value="Unassembled WGS sequence"/>
</dbReference>
<organism evidence="2 3">
    <name type="scientific">Rathayibacter toxicus</name>
    <dbReference type="NCBI Taxonomy" id="145458"/>
    <lineage>
        <taxon>Bacteria</taxon>
        <taxon>Bacillati</taxon>
        <taxon>Actinomycetota</taxon>
        <taxon>Actinomycetes</taxon>
        <taxon>Micrococcales</taxon>
        <taxon>Microbacteriaceae</taxon>
        <taxon>Rathayibacter</taxon>
    </lineage>
</organism>
<accession>A0A0C5BG89</accession>
<dbReference type="AlphaFoldDB" id="A0A0C5BG89"/>
<reference evidence="2 3" key="1">
    <citation type="submission" date="2015-04" db="EMBL/GenBank/DDBJ databases">
        <title>Draft genome sequence of Rathayibacter toxicus strain FH-142 (AKA 70134 or CS 32), a Western Australian isolate.</title>
        <authorList>
            <consortium name="Consortium for Microbial Forensics and Genomics (microFORGE)"/>
            <person name="Knight B.M."/>
            <person name="Roberts D.P."/>
            <person name="Lin D."/>
            <person name="Hari K."/>
            <person name="Fletcher J."/>
            <person name="Melcher U."/>
            <person name="Blagden T."/>
            <person name="Luster D.G."/>
            <person name="Sechler A.J."/>
            <person name="Schneider W.L."/>
            <person name="Winegar R.A."/>
        </authorList>
    </citation>
    <scope>NUCLEOTIDE SEQUENCE [LARGE SCALE GENOMIC DNA]</scope>
    <source>
        <strain evidence="2 3">FH142</strain>
    </source>
</reference>
<dbReference type="RefSeq" id="WP_042734315.1">
    <property type="nucleotide sequence ID" value="NZ_CP010848.1"/>
</dbReference>
<keyword evidence="1" id="KW-1133">Transmembrane helix</keyword>
<dbReference type="KEGG" id="rtx:TI83_09490"/>
<dbReference type="PATRIC" id="fig|145458.7.peg.2162"/>
<feature type="transmembrane region" description="Helical" evidence="1">
    <location>
        <begin position="12"/>
        <end position="35"/>
    </location>
</feature>
<evidence type="ECO:0000313" key="2">
    <source>
        <dbReference type="EMBL" id="KKM44993.1"/>
    </source>
</evidence>
<proteinExistence type="predicted"/>
<dbReference type="STRING" id="145458.APU90_07575"/>
<keyword evidence="1" id="KW-0472">Membrane</keyword>
<dbReference type="KEGG" id="rtc:APU90_07575"/>
<feature type="transmembrane region" description="Helical" evidence="1">
    <location>
        <begin position="65"/>
        <end position="84"/>
    </location>
</feature>
<gene>
    <name evidence="2" type="ORF">VT73_07740</name>
</gene>
<comment type="caution">
    <text evidence="2">The sequence shown here is derived from an EMBL/GenBank/DDBJ whole genome shotgun (WGS) entry which is preliminary data.</text>
</comment>
<dbReference type="eggNOG" id="ENOG503289K">
    <property type="taxonomic scope" value="Bacteria"/>
</dbReference>